<dbReference type="EMBL" id="WOFE01000003">
    <property type="protein sequence ID" value="MBM5571574.1"/>
    <property type="molecule type" value="Genomic_DNA"/>
</dbReference>
<evidence type="ECO:0000259" key="1">
    <source>
        <dbReference type="Pfam" id="PF13471"/>
    </source>
</evidence>
<feature type="domain" description="Microcin J25-processing protein McjB C-terminal" evidence="1">
    <location>
        <begin position="156"/>
        <end position="226"/>
    </location>
</feature>
<dbReference type="Pfam" id="PF13471">
    <property type="entry name" value="Transglut_core3"/>
    <property type="match status" value="1"/>
</dbReference>
<comment type="caution">
    <text evidence="2">The sequence shown here is derived from an EMBL/GenBank/DDBJ whole genome shotgun (WGS) entry which is preliminary data.</text>
</comment>
<evidence type="ECO:0000313" key="3">
    <source>
        <dbReference type="Proteomes" id="UP001195660"/>
    </source>
</evidence>
<organism evidence="2 3">
    <name type="scientific">Deefgea chitinilytica</name>
    <dbReference type="NCBI Taxonomy" id="570276"/>
    <lineage>
        <taxon>Bacteria</taxon>
        <taxon>Pseudomonadati</taxon>
        <taxon>Pseudomonadota</taxon>
        <taxon>Betaproteobacteria</taxon>
        <taxon>Neisseriales</taxon>
        <taxon>Chitinibacteraceae</taxon>
        <taxon>Deefgea</taxon>
    </lineage>
</organism>
<proteinExistence type="predicted"/>
<accession>A0ABS2CBP3</accession>
<sequence length="231" mass="26345">MPMVAIVMVGMFRAIIIRTTDMHLPSPSLRWLSLNDTVYCLDISSGKYKALLKGAAKAWVKWLGPRTSAHPPSSPCDPAYLDYFESCGLLNASKSNAPLTETIKIPFWLGFEIRSWLIAALLKKKVKQQRYENILTHPVIEVSGSIPLVKIMKKFRRTELLLRLGKFEQDCFYRALLLYNLLKSYGYSPLFRIGIKTAPFMAHAWVEMDGKPFLDTEDNVSRFTPMHDMPA</sequence>
<gene>
    <name evidence="2" type="ORF">GM173_08265</name>
</gene>
<dbReference type="Proteomes" id="UP001195660">
    <property type="component" value="Unassembled WGS sequence"/>
</dbReference>
<name>A0ABS2CBP3_9NEIS</name>
<reference evidence="2 3" key="1">
    <citation type="submission" date="2019-11" db="EMBL/GenBank/DDBJ databases">
        <title>Novel Deefgea species.</title>
        <authorList>
            <person name="Han J.-H."/>
        </authorList>
    </citation>
    <scope>NUCLEOTIDE SEQUENCE [LARGE SCALE GENOMIC DNA]</scope>
    <source>
        <strain evidence="2 3">LMG 24817</strain>
    </source>
</reference>
<evidence type="ECO:0000313" key="2">
    <source>
        <dbReference type="EMBL" id="MBM5571574.1"/>
    </source>
</evidence>
<dbReference type="NCBIfam" id="NF033537">
    <property type="entry name" value="lasso_biosyn_B2"/>
    <property type="match status" value="1"/>
</dbReference>
<protein>
    <submittedName>
        <fullName evidence="2">Lasso peptide biosynthesis B2 protein</fullName>
    </submittedName>
</protein>
<keyword evidence="3" id="KW-1185">Reference proteome</keyword>
<dbReference type="InterPro" id="IPR053521">
    <property type="entry name" value="McjB-like"/>
</dbReference>
<dbReference type="InterPro" id="IPR032708">
    <property type="entry name" value="McjB_C"/>
</dbReference>